<evidence type="ECO:0000313" key="16">
    <source>
        <dbReference type="Proteomes" id="UP000326939"/>
    </source>
</evidence>
<dbReference type="Gene3D" id="2.60.40.380">
    <property type="entry name" value="Purple acid phosphatase-like, N-terminal"/>
    <property type="match status" value="1"/>
</dbReference>
<dbReference type="InterPro" id="IPR025733">
    <property type="entry name" value="PAPs_C"/>
</dbReference>
<keyword evidence="16" id="KW-1185">Reference proteome</keyword>
<feature type="domain" description="Purple acid phosphatase N-terminal" evidence="13">
    <location>
        <begin position="183"/>
        <end position="295"/>
    </location>
</feature>
<dbReference type="CDD" id="cd00839">
    <property type="entry name" value="MPP_PAPs"/>
    <property type="match status" value="1"/>
</dbReference>
<dbReference type="PANTHER" id="PTHR45778:SF44">
    <property type="entry name" value="PURPLE ACID PHOSPHATASE"/>
    <property type="match status" value="1"/>
</dbReference>
<dbReference type="PANTHER" id="PTHR45778">
    <property type="entry name" value="PURPLE ACID PHOSPHATASE-RELATED"/>
    <property type="match status" value="1"/>
</dbReference>
<feature type="domain" description="Calcineurin-like phosphoesterase" evidence="11">
    <location>
        <begin position="420"/>
        <end position="530"/>
    </location>
</feature>
<dbReference type="InterPro" id="IPR015914">
    <property type="entry name" value="PAPs_N"/>
</dbReference>
<comment type="subunit">
    <text evidence="5">Homodimer.</text>
</comment>
<dbReference type="Gene3D" id="3.60.21.10">
    <property type="match status" value="1"/>
</dbReference>
<dbReference type="InterPro" id="IPR041792">
    <property type="entry name" value="MPP_PAP"/>
</dbReference>
<dbReference type="SUPFAM" id="SSF56300">
    <property type="entry name" value="Metallo-dependent phosphatases"/>
    <property type="match status" value="1"/>
</dbReference>
<evidence type="ECO:0000256" key="2">
    <source>
        <dbReference type="ARBA" id="ARBA00001962"/>
    </source>
</evidence>
<dbReference type="AlphaFoldDB" id="A0A5N5K6E7"/>
<dbReference type="EC" id="3.1.3.2" evidence="10"/>
<evidence type="ECO:0000259" key="13">
    <source>
        <dbReference type="Pfam" id="PF16656"/>
    </source>
</evidence>
<evidence type="ECO:0000313" key="15">
    <source>
        <dbReference type="EMBL" id="KAB5525135.1"/>
    </source>
</evidence>
<comment type="cofactor">
    <cofactor evidence="1">
        <name>Zn(2+)</name>
        <dbReference type="ChEBI" id="CHEBI:29105"/>
    </cofactor>
</comment>
<reference evidence="16" key="1">
    <citation type="journal article" date="2019" name="Gigascience">
        <title>De novo genome assembly of the endangered Acer yangbiense, a plant species with extremely small populations endemic to Yunnan Province, China.</title>
        <authorList>
            <person name="Yang J."/>
            <person name="Wariss H.M."/>
            <person name="Tao L."/>
            <person name="Zhang R."/>
            <person name="Yun Q."/>
            <person name="Hollingsworth P."/>
            <person name="Dao Z."/>
            <person name="Luo G."/>
            <person name="Guo H."/>
            <person name="Ma Y."/>
            <person name="Sun W."/>
        </authorList>
    </citation>
    <scope>NUCLEOTIDE SEQUENCE [LARGE SCALE GENOMIC DNA]</scope>
    <source>
        <strain evidence="16">cv. br00</strain>
    </source>
</reference>
<feature type="domain" description="Purple acid phosphatase C-terminal" evidence="12">
    <location>
        <begin position="555"/>
        <end position="613"/>
    </location>
</feature>
<feature type="signal peptide" evidence="10">
    <location>
        <begin position="1"/>
        <end position="19"/>
    </location>
</feature>
<evidence type="ECO:0000256" key="5">
    <source>
        <dbReference type="ARBA" id="ARBA00011738"/>
    </source>
</evidence>
<organism evidence="15 16">
    <name type="scientific">Salix brachista</name>
    <dbReference type="NCBI Taxonomy" id="2182728"/>
    <lineage>
        <taxon>Eukaryota</taxon>
        <taxon>Viridiplantae</taxon>
        <taxon>Streptophyta</taxon>
        <taxon>Embryophyta</taxon>
        <taxon>Tracheophyta</taxon>
        <taxon>Spermatophyta</taxon>
        <taxon>Magnoliopsida</taxon>
        <taxon>eudicotyledons</taxon>
        <taxon>Gunneridae</taxon>
        <taxon>Pentapetalae</taxon>
        <taxon>rosids</taxon>
        <taxon>fabids</taxon>
        <taxon>Malpighiales</taxon>
        <taxon>Salicaceae</taxon>
        <taxon>Saliceae</taxon>
        <taxon>Salix</taxon>
    </lineage>
</organism>
<evidence type="ECO:0000256" key="9">
    <source>
        <dbReference type="ARBA" id="ARBA00023180"/>
    </source>
</evidence>
<dbReference type="GO" id="GO:0005576">
    <property type="term" value="C:extracellular region"/>
    <property type="evidence" value="ECO:0007669"/>
    <property type="project" value="UniProtKB-SubCell"/>
</dbReference>
<evidence type="ECO:0000259" key="12">
    <source>
        <dbReference type="Pfam" id="PF14008"/>
    </source>
</evidence>
<feature type="chain" id="PRO_5024441436" description="Purple acid phosphatase" evidence="10">
    <location>
        <begin position="20"/>
        <end position="638"/>
    </location>
</feature>
<dbReference type="InterPro" id="IPR008963">
    <property type="entry name" value="Purple_acid_Pase-like_N"/>
</dbReference>
<evidence type="ECO:0000256" key="7">
    <source>
        <dbReference type="ARBA" id="ARBA00022729"/>
    </source>
</evidence>
<comment type="cofactor">
    <cofactor evidence="2">
        <name>Fe cation</name>
        <dbReference type="ChEBI" id="CHEBI:24875"/>
    </cofactor>
</comment>
<dbReference type="Pfam" id="PF17808">
    <property type="entry name" value="fn3_PAP"/>
    <property type="match status" value="1"/>
</dbReference>
<evidence type="ECO:0000256" key="4">
    <source>
        <dbReference type="ARBA" id="ARBA00008723"/>
    </source>
</evidence>
<dbReference type="GO" id="GO:0046872">
    <property type="term" value="F:metal ion binding"/>
    <property type="evidence" value="ECO:0007669"/>
    <property type="project" value="InterPro"/>
</dbReference>
<keyword evidence="7 10" id="KW-0732">Signal</keyword>
<dbReference type="EMBL" id="VDCV01000015">
    <property type="protein sequence ID" value="KAB5525135.1"/>
    <property type="molecule type" value="Genomic_DNA"/>
</dbReference>
<keyword evidence="10" id="KW-0378">Hydrolase</keyword>
<comment type="catalytic activity">
    <reaction evidence="10">
        <text>a phosphate monoester + H2O = an alcohol + phosphate</text>
        <dbReference type="Rhea" id="RHEA:15017"/>
        <dbReference type="ChEBI" id="CHEBI:15377"/>
        <dbReference type="ChEBI" id="CHEBI:30879"/>
        <dbReference type="ChEBI" id="CHEBI:43474"/>
        <dbReference type="ChEBI" id="CHEBI:67140"/>
        <dbReference type="EC" id="3.1.3.2"/>
    </reaction>
</comment>
<protein>
    <recommendedName>
        <fullName evidence="10">Purple acid phosphatase</fullName>
        <ecNumber evidence="10">3.1.3.2</ecNumber>
    </recommendedName>
</protein>
<feature type="domain" description="Purple acid phosphatase Fn3-like" evidence="14">
    <location>
        <begin position="58"/>
        <end position="176"/>
    </location>
</feature>
<sequence length="638" mass="71597">MESFSSLQILIILLAGCVCVDLGRVDAAAHSKNGIGVQPLSKIAIHRAVYSLHDNASITAYPHVLGAKGGNSQWITVEIECPNPAEDDWVAVFSPAKFNSSTCPSDDDRQNEPYICSAPIKYKFANDSDAGYTKTGKASLKFQLINQRADFSFALFSGGLSNPKLVAVSNFIKFANPKAPLYPRLSHGKSWDEMTVTWTSGYDITEAVPMVEWGLKGEFQTRSPAGTLTFHQNSMCYPLSNASTRIPARTVGWRDPGFIHTSFLRDLWPNSMYSYKLGHKLINGSFIWSKSYSFKSSPYPGQESLQRVVIFGDMGKAERDGSNEFNNYQPGSLNTTDQLIKDLDAIDIVFHIGDITYANGYISQWDQFTSQIEPIASTVPYMIARYFNLLSRIVGTMSETRQGQDPSMMAMTPVVNAVFWQRPCFTFRPKTERSSGKYSTDYGMFHFCIADSEHDWREGSEQYKFIEKCLASADRQKQPWLIFAAHRVLGYSSSYWKSGSYGEPMGRESLQKLWQKYKVDVAFFGHIHNYERTCPIYQNQCVNTERSHYSGTVNGTIHVVVGGGGSHLSEFGPVQTTWSYKDSDFGFVKLTAFNHSSLLFEYKKSSDGKVYDSYTISRDYRDVLACVHDGCEPITLAP</sequence>
<evidence type="ECO:0000259" key="14">
    <source>
        <dbReference type="Pfam" id="PF17808"/>
    </source>
</evidence>
<proteinExistence type="inferred from homology"/>
<evidence type="ECO:0000256" key="8">
    <source>
        <dbReference type="ARBA" id="ARBA00022833"/>
    </source>
</evidence>
<evidence type="ECO:0000256" key="3">
    <source>
        <dbReference type="ARBA" id="ARBA00004613"/>
    </source>
</evidence>
<dbReference type="InterPro" id="IPR004843">
    <property type="entry name" value="Calcineurin-like_PHP"/>
</dbReference>
<dbReference type="Pfam" id="PF14008">
    <property type="entry name" value="Metallophos_C"/>
    <property type="match status" value="1"/>
</dbReference>
<comment type="subcellular location">
    <subcellularLocation>
        <location evidence="3">Secreted</location>
    </subcellularLocation>
</comment>
<evidence type="ECO:0000259" key="11">
    <source>
        <dbReference type="Pfam" id="PF00149"/>
    </source>
</evidence>
<accession>A0A5N5K6E7</accession>
<dbReference type="InterPro" id="IPR040974">
    <property type="entry name" value="Fn3_PAP"/>
</dbReference>
<comment type="caution">
    <text evidence="15">The sequence shown here is derived from an EMBL/GenBank/DDBJ whole genome shotgun (WGS) entry which is preliminary data.</text>
</comment>
<gene>
    <name evidence="15" type="ORF">DKX38_022884</name>
</gene>
<dbReference type="Pfam" id="PF00149">
    <property type="entry name" value="Metallophos"/>
    <property type="match status" value="1"/>
</dbReference>
<keyword evidence="8" id="KW-0862">Zinc</keyword>
<keyword evidence="6" id="KW-0964">Secreted</keyword>
<dbReference type="Pfam" id="PF16656">
    <property type="entry name" value="Pur_ac_phosph_N"/>
    <property type="match status" value="1"/>
</dbReference>
<dbReference type="SUPFAM" id="SSF49363">
    <property type="entry name" value="Purple acid phosphatase, N-terminal domain"/>
    <property type="match status" value="1"/>
</dbReference>
<comment type="similarity">
    <text evidence="4 10">Belongs to the metallophosphoesterase superfamily. Purple acid phosphatase family.</text>
</comment>
<name>A0A5N5K6E7_9ROSI</name>
<keyword evidence="9" id="KW-0325">Glycoprotein</keyword>
<dbReference type="GO" id="GO:0003993">
    <property type="term" value="F:acid phosphatase activity"/>
    <property type="evidence" value="ECO:0007669"/>
    <property type="project" value="UniProtKB-EC"/>
</dbReference>
<evidence type="ECO:0000256" key="6">
    <source>
        <dbReference type="ARBA" id="ARBA00022525"/>
    </source>
</evidence>
<evidence type="ECO:0000256" key="1">
    <source>
        <dbReference type="ARBA" id="ARBA00001947"/>
    </source>
</evidence>
<dbReference type="InterPro" id="IPR029052">
    <property type="entry name" value="Metallo-depent_PP-like"/>
</dbReference>
<dbReference type="Proteomes" id="UP000326939">
    <property type="component" value="Chromosome 15"/>
</dbReference>
<evidence type="ECO:0000256" key="10">
    <source>
        <dbReference type="RuleBase" id="RU361203"/>
    </source>
</evidence>